<feature type="region of interest" description="Disordered" evidence="1">
    <location>
        <begin position="172"/>
        <end position="240"/>
    </location>
</feature>
<proteinExistence type="predicted"/>
<dbReference type="EMBL" id="JXBL01000001">
    <property type="protein sequence ID" value="KIE41145.1"/>
    <property type="molecule type" value="Genomic_DNA"/>
</dbReference>
<dbReference type="RefSeq" id="WP_039642633.1">
    <property type="nucleotide sequence ID" value="NZ_JXBL01000001.1"/>
</dbReference>
<reference evidence="2 3" key="1">
    <citation type="submission" date="2015-01" db="EMBL/GenBank/DDBJ databases">
        <title>Genome sequence of the anaerobic bacterium Geobacter soli GSS01, a dissimilatory Fe(III) reducer from soil.</title>
        <authorList>
            <person name="Yang G."/>
            <person name="Zhou S."/>
        </authorList>
    </citation>
    <scope>NUCLEOTIDE SEQUENCE [LARGE SCALE GENOMIC DNA]</scope>
    <source>
        <strain evidence="2 3">GSS01</strain>
    </source>
</reference>
<feature type="compositionally biased region" description="Acidic residues" evidence="1">
    <location>
        <begin position="190"/>
        <end position="199"/>
    </location>
</feature>
<sequence length="240" mass="24437">MKCPKCGYNSFEFLDTCKKCSHDLSAFKQAHGIRAVVLPLAGLTAAAPIAAVAAPSVARAANAEESFTWEIPATPESFKPGDDIFSDLDLGLSSSPTEPAADELDLGNVSFGASPAAPAAPAPSPIDATAGTADFAALLETGDSSEITATTAGAAPVQEMESPWDVPTDSFGGFGDTSAPAAEPAASGDFDLESFSWDEGEAKTETPPAVPKGPEAGLDTFPGSDFDSLFDDDAGEEGKK</sequence>
<organism evidence="2 3">
    <name type="scientific">Geobacter soli</name>
    <dbReference type="NCBI Taxonomy" id="1510391"/>
    <lineage>
        <taxon>Bacteria</taxon>
        <taxon>Pseudomonadati</taxon>
        <taxon>Thermodesulfobacteriota</taxon>
        <taxon>Desulfuromonadia</taxon>
        <taxon>Geobacterales</taxon>
        <taxon>Geobacteraceae</taxon>
        <taxon>Geobacter</taxon>
    </lineage>
</organism>
<evidence type="ECO:0000256" key="1">
    <source>
        <dbReference type="SAM" id="MobiDB-lite"/>
    </source>
</evidence>
<gene>
    <name evidence="2" type="ORF">SE37_00090</name>
</gene>
<accession>A0A0C1TZV0</accession>
<comment type="caution">
    <text evidence="2">The sequence shown here is derived from an EMBL/GenBank/DDBJ whole genome shotgun (WGS) entry which is preliminary data.</text>
</comment>
<feature type="compositionally biased region" description="Acidic residues" evidence="1">
    <location>
        <begin position="228"/>
        <end position="240"/>
    </location>
</feature>
<evidence type="ECO:0000313" key="3">
    <source>
        <dbReference type="Proteomes" id="UP000031433"/>
    </source>
</evidence>
<dbReference type="AlphaFoldDB" id="A0A0C1TZV0"/>
<name>A0A0C1TZV0_9BACT</name>
<dbReference type="Proteomes" id="UP000031433">
    <property type="component" value="Unassembled WGS sequence"/>
</dbReference>
<keyword evidence="3" id="KW-1185">Reference proteome</keyword>
<evidence type="ECO:0000313" key="2">
    <source>
        <dbReference type="EMBL" id="KIE41145.1"/>
    </source>
</evidence>
<protein>
    <submittedName>
        <fullName evidence="2">Uncharacterized protein</fullName>
    </submittedName>
</protein>